<name>A0A0D2IRS1_9EURO</name>
<dbReference type="AlphaFoldDB" id="A0A0D2IRS1"/>
<dbReference type="InterPro" id="IPR050827">
    <property type="entry name" value="CRP1_MDG1_kinase"/>
</dbReference>
<evidence type="ECO:0000256" key="1">
    <source>
        <dbReference type="ARBA" id="ARBA00010926"/>
    </source>
</evidence>
<feature type="domain" description="AMP-activated protein kinase glycogen-binding" evidence="3">
    <location>
        <begin position="3"/>
        <end position="94"/>
    </location>
</feature>
<feature type="compositionally biased region" description="Polar residues" evidence="2">
    <location>
        <begin position="214"/>
        <end position="230"/>
    </location>
</feature>
<dbReference type="Pfam" id="PF16561">
    <property type="entry name" value="AMPK1_CBM"/>
    <property type="match status" value="1"/>
</dbReference>
<proteinExistence type="inferred from homology"/>
<dbReference type="Proteomes" id="UP000053617">
    <property type="component" value="Unassembled WGS sequence"/>
</dbReference>
<evidence type="ECO:0000313" key="4">
    <source>
        <dbReference type="EMBL" id="KIX05836.1"/>
    </source>
</evidence>
<gene>
    <name evidence="4" type="ORF">Z518_03809</name>
</gene>
<dbReference type="InterPro" id="IPR013783">
    <property type="entry name" value="Ig-like_fold"/>
</dbReference>
<dbReference type="HOGENOM" id="CLU_071887_0_0_1"/>
<dbReference type="SUPFAM" id="SSF81296">
    <property type="entry name" value="E set domains"/>
    <property type="match status" value="1"/>
</dbReference>
<evidence type="ECO:0000259" key="3">
    <source>
        <dbReference type="Pfam" id="PF16561"/>
    </source>
</evidence>
<dbReference type="RefSeq" id="XP_013272972.1">
    <property type="nucleotide sequence ID" value="XM_013417518.1"/>
</dbReference>
<protein>
    <recommendedName>
        <fullName evidence="3">AMP-activated protein kinase glycogen-binding domain-containing protein</fullName>
    </recommendedName>
</protein>
<evidence type="ECO:0000256" key="2">
    <source>
        <dbReference type="SAM" id="MobiDB-lite"/>
    </source>
</evidence>
<dbReference type="VEuPathDB" id="FungiDB:Z518_03809"/>
<sequence>MASTVITFSKDGVQPPVFVAGTFTNWVPVEMSCETNEDGTYAKVFSYTVDIDPGEYQYKFRLGPGDWWVFDESKPTASDDSGNVNNVLTVKPEDTRLPPPHPTSKTPIPAISTADTPKSNRTLERQTVKDPATSLHTAEEAPDPDREAEDIVQPNFVVVEEKPVAPSQARIDKLPSMENDPKRRDEGSEKVVGSLDAMREDHPIPDIAPPPYSVQENNIAASSFPQTGSPSADAVKGQPESKQSGQSWFARMCSRNDSALDFVFPPLKQQMALYTTQDKGSKESFIGRNPRTKTHMSEKKDQWNFQPTLAHPLMNSSFSSEHGDVKDDSEASPS</sequence>
<dbReference type="OrthoDB" id="5350410at2759"/>
<comment type="similarity">
    <text evidence="1">Belongs to the 5'-AMP-activated protein kinase beta subunit family.</text>
</comment>
<reference evidence="4 5" key="1">
    <citation type="submission" date="2015-01" db="EMBL/GenBank/DDBJ databases">
        <title>The Genome Sequence of Rhinocladiella mackenzie CBS 650.93.</title>
        <authorList>
            <consortium name="The Broad Institute Genomics Platform"/>
            <person name="Cuomo C."/>
            <person name="de Hoog S."/>
            <person name="Gorbushina A."/>
            <person name="Stielow B."/>
            <person name="Teixiera M."/>
            <person name="Abouelleil A."/>
            <person name="Chapman S.B."/>
            <person name="Priest M."/>
            <person name="Young S.K."/>
            <person name="Wortman J."/>
            <person name="Nusbaum C."/>
            <person name="Birren B."/>
        </authorList>
    </citation>
    <scope>NUCLEOTIDE SEQUENCE [LARGE SCALE GENOMIC DNA]</scope>
    <source>
        <strain evidence="4 5">CBS 650.93</strain>
    </source>
</reference>
<keyword evidence="5" id="KW-1185">Reference proteome</keyword>
<dbReference type="CDD" id="cd02859">
    <property type="entry name" value="E_set_AMPKbeta_like_N"/>
    <property type="match status" value="1"/>
</dbReference>
<dbReference type="Gene3D" id="2.60.40.10">
    <property type="entry name" value="Immunoglobulins"/>
    <property type="match status" value="1"/>
</dbReference>
<dbReference type="EMBL" id="KN847477">
    <property type="protein sequence ID" value="KIX05836.1"/>
    <property type="molecule type" value="Genomic_DNA"/>
</dbReference>
<dbReference type="PANTHER" id="PTHR10343">
    <property type="entry name" value="5'-AMP-ACTIVATED PROTEIN KINASE , BETA SUBUNIT"/>
    <property type="match status" value="1"/>
</dbReference>
<dbReference type="PANTHER" id="PTHR10343:SF84">
    <property type="entry name" value="5'-AMP-ACTIVATED PROTEIN KINASE SUBUNIT BETA-1"/>
    <property type="match status" value="1"/>
</dbReference>
<feature type="compositionally biased region" description="Basic and acidic residues" evidence="2">
    <location>
        <begin position="170"/>
        <end position="189"/>
    </location>
</feature>
<dbReference type="STRING" id="1442369.A0A0D2IRS1"/>
<feature type="region of interest" description="Disordered" evidence="2">
    <location>
        <begin position="73"/>
        <end position="247"/>
    </location>
</feature>
<accession>A0A0D2IRS1</accession>
<dbReference type="InterPro" id="IPR032640">
    <property type="entry name" value="AMPK1_CBM"/>
</dbReference>
<dbReference type="InterPro" id="IPR014756">
    <property type="entry name" value="Ig_E-set"/>
</dbReference>
<evidence type="ECO:0000313" key="5">
    <source>
        <dbReference type="Proteomes" id="UP000053617"/>
    </source>
</evidence>
<feature type="region of interest" description="Disordered" evidence="2">
    <location>
        <begin position="274"/>
        <end position="334"/>
    </location>
</feature>
<feature type="compositionally biased region" description="Polar residues" evidence="2">
    <location>
        <begin position="75"/>
        <end position="88"/>
    </location>
</feature>
<dbReference type="GeneID" id="25291880"/>
<organism evidence="4 5">
    <name type="scientific">Rhinocladiella mackenziei CBS 650.93</name>
    <dbReference type="NCBI Taxonomy" id="1442369"/>
    <lineage>
        <taxon>Eukaryota</taxon>
        <taxon>Fungi</taxon>
        <taxon>Dikarya</taxon>
        <taxon>Ascomycota</taxon>
        <taxon>Pezizomycotina</taxon>
        <taxon>Eurotiomycetes</taxon>
        <taxon>Chaetothyriomycetidae</taxon>
        <taxon>Chaetothyriales</taxon>
        <taxon>Herpotrichiellaceae</taxon>
        <taxon>Rhinocladiella</taxon>
    </lineage>
</organism>
<feature type="compositionally biased region" description="Basic and acidic residues" evidence="2">
    <location>
        <begin position="321"/>
        <end position="334"/>
    </location>
</feature>